<reference evidence="1" key="1">
    <citation type="submission" date="2022-07" db="EMBL/GenBank/DDBJ databases">
        <title>Phylogenomic reconstructions and comparative analyses of Kickxellomycotina fungi.</title>
        <authorList>
            <person name="Reynolds N.K."/>
            <person name="Stajich J.E."/>
            <person name="Barry K."/>
            <person name="Grigoriev I.V."/>
            <person name="Crous P."/>
            <person name="Smith M.E."/>
        </authorList>
    </citation>
    <scope>NUCLEOTIDE SEQUENCE</scope>
    <source>
        <strain evidence="1">Benny 63K</strain>
    </source>
</reference>
<comment type="caution">
    <text evidence="1">The sequence shown here is derived from an EMBL/GenBank/DDBJ whole genome shotgun (WGS) entry which is preliminary data.</text>
</comment>
<dbReference type="EMBL" id="JANBPG010000052">
    <property type="protein sequence ID" value="KAJ1900952.1"/>
    <property type="molecule type" value="Genomic_DNA"/>
</dbReference>
<evidence type="ECO:0000313" key="2">
    <source>
        <dbReference type="Proteomes" id="UP001150581"/>
    </source>
</evidence>
<evidence type="ECO:0000313" key="1">
    <source>
        <dbReference type="EMBL" id="KAJ1900952.1"/>
    </source>
</evidence>
<name>A0ACC1IU33_9FUNG</name>
<protein>
    <submittedName>
        <fullName evidence="1">Uncharacterized protein</fullName>
    </submittedName>
</protein>
<sequence length="80" mass="8781">MPKASKGGVAVELDNCVLSWGDNKLALDPITLCVKASEFIPMVGGHGRVYGKIGYVTQKPYIMNDTFRENVLMGAEYDEK</sequence>
<organism evidence="1 2">
    <name type="scientific">Kickxella alabastrina</name>
    <dbReference type="NCBI Taxonomy" id="61397"/>
    <lineage>
        <taxon>Eukaryota</taxon>
        <taxon>Fungi</taxon>
        <taxon>Fungi incertae sedis</taxon>
        <taxon>Zoopagomycota</taxon>
        <taxon>Kickxellomycotina</taxon>
        <taxon>Kickxellomycetes</taxon>
        <taxon>Kickxellales</taxon>
        <taxon>Kickxellaceae</taxon>
        <taxon>Kickxella</taxon>
    </lineage>
</organism>
<accession>A0ACC1IU33</accession>
<dbReference type="Proteomes" id="UP001150581">
    <property type="component" value="Unassembled WGS sequence"/>
</dbReference>
<keyword evidence="2" id="KW-1185">Reference proteome</keyword>
<gene>
    <name evidence="1" type="ORF">LPJ66_001118</name>
</gene>
<proteinExistence type="predicted"/>